<dbReference type="EMBL" id="JAWJWF010000052">
    <property type="protein sequence ID" value="KAK6617264.1"/>
    <property type="molecule type" value="Genomic_DNA"/>
</dbReference>
<evidence type="ECO:0000256" key="9">
    <source>
        <dbReference type="ARBA" id="ARBA00022737"/>
    </source>
</evidence>
<evidence type="ECO:0000256" key="13">
    <source>
        <dbReference type="ARBA" id="ARBA00023163"/>
    </source>
</evidence>
<evidence type="ECO:0000256" key="12">
    <source>
        <dbReference type="ARBA" id="ARBA00023015"/>
    </source>
</evidence>
<dbReference type="SMART" id="SM00333">
    <property type="entry name" value="TUDOR"/>
    <property type="match status" value="2"/>
</dbReference>
<gene>
    <name evidence="20" type="ORF">RUM44_005595</name>
</gene>
<evidence type="ECO:0000256" key="6">
    <source>
        <dbReference type="ARBA" id="ARBA00022679"/>
    </source>
</evidence>
<evidence type="ECO:0000256" key="1">
    <source>
        <dbReference type="ARBA" id="ARBA00004123"/>
    </source>
</evidence>
<protein>
    <recommendedName>
        <fullName evidence="22">Histone-lysine N-methyltransferase eggless</fullName>
    </recommendedName>
</protein>
<dbReference type="Pfam" id="PF05033">
    <property type="entry name" value="Pre-SET"/>
    <property type="match status" value="1"/>
</dbReference>
<organism evidence="20 21">
    <name type="scientific">Polyplax serrata</name>
    <name type="common">Common mouse louse</name>
    <dbReference type="NCBI Taxonomy" id="468196"/>
    <lineage>
        <taxon>Eukaryota</taxon>
        <taxon>Metazoa</taxon>
        <taxon>Ecdysozoa</taxon>
        <taxon>Arthropoda</taxon>
        <taxon>Hexapoda</taxon>
        <taxon>Insecta</taxon>
        <taxon>Pterygota</taxon>
        <taxon>Neoptera</taxon>
        <taxon>Paraneoptera</taxon>
        <taxon>Psocodea</taxon>
        <taxon>Troctomorpha</taxon>
        <taxon>Phthiraptera</taxon>
        <taxon>Anoplura</taxon>
        <taxon>Polyplacidae</taxon>
        <taxon>Polyplax</taxon>
    </lineage>
</organism>
<keyword evidence="11" id="KW-0156">Chromatin regulator</keyword>
<proteinExistence type="predicted"/>
<keyword evidence="8" id="KW-0479">Metal-binding</keyword>
<evidence type="ECO:0000256" key="14">
    <source>
        <dbReference type="ARBA" id="ARBA00023242"/>
    </source>
</evidence>
<dbReference type="Pfam" id="PF01429">
    <property type="entry name" value="MBD"/>
    <property type="match status" value="1"/>
</dbReference>
<dbReference type="CDD" id="cd10517">
    <property type="entry name" value="SET_SETDB1"/>
    <property type="match status" value="1"/>
</dbReference>
<dbReference type="Gene3D" id="2.170.270.10">
    <property type="entry name" value="SET domain"/>
    <property type="match status" value="1"/>
</dbReference>
<feature type="transmembrane region" description="Helical" evidence="17">
    <location>
        <begin position="1531"/>
        <end position="1552"/>
    </location>
</feature>
<dbReference type="Pfam" id="PF18358">
    <property type="entry name" value="Tudor_4"/>
    <property type="match status" value="1"/>
</dbReference>
<keyword evidence="3" id="KW-0158">Chromosome</keyword>
<evidence type="ECO:0000256" key="11">
    <source>
        <dbReference type="ARBA" id="ARBA00022853"/>
    </source>
</evidence>
<dbReference type="InterPro" id="IPR016177">
    <property type="entry name" value="DNA-bd_dom_sf"/>
</dbReference>
<feature type="compositionally biased region" description="Basic and acidic residues" evidence="16">
    <location>
        <begin position="1064"/>
        <end position="1089"/>
    </location>
</feature>
<keyword evidence="9" id="KW-0677">Repeat</keyword>
<dbReference type="PROSITE" id="PS50867">
    <property type="entry name" value="PRE_SET"/>
    <property type="match status" value="1"/>
</dbReference>
<keyword evidence="14" id="KW-0539">Nucleus</keyword>
<dbReference type="PANTHER" id="PTHR46024">
    <property type="entry name" value="HISTONE-LYSINE N-METHYLTRANSFERASE EGGLESS"/>
    <property type="match status" value="1"/>
</dbReference>
<dbReference type="Pfam" id="PF18359">
    <property type="entry name" value="Tudor_5"/>
    <property type="match status" value="1"/>
</dbReference>
<dbReference type="InterPro" id="IPR041292">
    <property type="entry name" value="Tudor_4"/>
</dbReference>
<evidence type="ECO:0000256" key="7">
    <source>
        <dbReference type="ARBA" id="ARBA00022691"/>
    </source>
</evidence>
<evidence type="ECO:0000256" key="15">
    <source>
        <dbReference type="SAM" id="Coils"/>
    </source>
</evidence>
<feature type="compositionally biased region" description="Polar residues" evidence="16">
    <location>
        <begin position="1051"/>
        <end position="1060"/>
    </location>
</feature>
<feature type="compositionally biased region" description="Basic and acidic residues" evidence="16">
    <location>
        <begin position="1006"/>
        <end position="1017"/>
    </location>
</feature>
<feature type="compositionally biased region" description="Acidic residues" evidence="16">
    <location>
        <begin position="1018"/>
        <end position="1032"/>
    </location>
</feature>
<evidence type="ECO:0000259" key="19">
    <source>
        <dbReference type="PROSITE" id="PS50867"/>
    </source>
</evidence>
<dbReference type="InterPro" id="IPR051516">
    <property type="entry name" value="SETDB_methyltransferase"/>
</dbReference>
<evidence type="ECO:0000256" key="8">
    <source>
        <dbReference type="ARBA" id="ARBA00022723"/>
    </source>
</evidence>
<keyword evidence="6" id="KW-0808">Transferase</keyword>
<dbReference type="SUPFAM" id="SSF54171">
    <property type="entry name" value="DNA-binding domain"/>
    <property type="match status" value="1"/>
</dbReference>
<keyword evidence="17" id="KW-1133">Transmembrane helix</keyword>
<dbReference type="Gene3D" id="2.30.30.140">
    <property type="match status" value="2"/>
</dbReference>
<evidence type="ECO:0008006" key="22">
    <source>
        <dbReference type="Google" id="ProtNLM"/>
    </source>
</evidence>
<name>A0ABR1ADU1_POLSC</name>
<evidence type="ECO:0000256" key="3">
    <source>
        <dbReference type="ARBA" id="ARBA00022454"/>
    </source>
</evidence>
<evidence type="ECO:0000256" key="10">
    <source>
        <dbReference type="ARBA" id="ARBA00022833"/>
    </source>
</evidence>
<keyword evidence="13" id="KW-0804">Transcription</keyword>
<keyword evidence="4" id="KW-0678">Repressor</keyword>
<dbReference type="CDD" id="cd21181">
    <property type="entry name" value="Tudor_SETDB1_rpt2"/>
    <property type="match status" value="1"/>
</dbReference>
<reference evidence="20 21" key="1">
    <citation type="submission" date="2023-09" db="EMBL/GenBank/DDBJ databases">
        <title>Genomes of two closely related lineages of the louse Polyplax serrata with different host specificities.</title>
        <authorList>
            <person name="Martinu J."/>
            <person name="Tarabai H."/>
            <person name="Stefka J."/>
            <person name="Hypsa V."/>
        </authorList>
    </citation>
    <scope>NUCLEOTIDE SEQUENCE [LARGE SCALE GENOMIC DNA]</scope>
    <source>
        <strain evidence="20">98ZLc_SE</strain>
    </source>
</reference>
<keyword evidence="7" id="KW-0949">S-adenosyl-L-methionine</keyword>
<evidence type="ECO:0000256" key="17">
    <source>
        <dbReference type="SAM" id="Phobius"/>
    </source>
</evidence>
<dbReference type="CDD" id="cd20382">
    <property type="entry name" value="Tudor_SETDB1_rpt1"/>
    <property type="match status" value="1"/>
</dbReference>
<keyword evidence="15" id="KW-0175">Coiled coil</keyword>
<keyword evidence="17" id="KW-0812">Transmembrane</keyword>
<evidence type="ECO:0000256" key="2">
    <source>
        <dbReference type="ARBA" id="ARBA00004286"/>
    </source>
</evidence>
<dbReference type="SMART" id="SM00468">
    <property type="entry name" value="PreSET"/>
    <property type="match status" value="1"/>
</dbReference>
<evidence type="ECO:0000313" key="20">
    <source>
        <dbReference type="EMBL" id="KAK6617264.1"/>
    </source>
</evidence>
<dbReference type="InterPro" id="IPR007728">
    <property type="entry name" value="Pre-SET_dom"/>
</dbReference>
<feature type="domain" description="Pre-SET" evidence="19">
    <location>
        <begin position="856"/>
        <end position="928"/>
    </location>
</feature>
<dbReference type="SMART" id="SM00391">
    <property type="entry name" value="MBD"/>
    <property type="match status" value="1"/>
</dbReference>
<dbReference type="InterPro" id="IPR001739">
    <property type="entry name" value="Methyl_CpG_DNA-bd"/>
</dbReference>
<dbReference type="SUPFAM" id="SSF82199">
    <property type="entry name" value="SET domain"/>
    <property type="match status" value="1"/>
</dbReference>
<dbReference type="Pfam" id="PF00856">
    <property type="entry name" value="SET"/>
    <property type="match status" value="1"/>
</dbReference>
<dbReference type="Gene3D" id="3.30.890.10">
    <property type="entry name" value="Methyl-cpg-binding Protein 2, Chain A"/>
    <property type="match status" value="1"/>
</dbReference>
<dbReference type="InterPro" id="IPR046341">
    <property type="entry name" value="SET_dom_sf"/>
</dbReference>
<dbReference type="SMART" id="SM00317">
    <property type="entry name" value="SET"/>
    <property type="match status" value="1"/>
</dbReference>
<accession>A0ABR1ADU1</accession>
<keyword evidence="17" id="KW-0472">Membrane</keyword>
<keyword evidence="12" id="KW-0805">Transcription regulation</keyword>
<evidence type="ECO:0000256" key="16">
    <source>
        <dbReference type="SAM" id="MobiDB-lite"/>
    </source>
</evidence>
<keyword evidence="21" id="KW-1185">Reference proteome</keyword>
<sequence length="1717" mass="195665">MQSEVETKSDSEDEEIMCLEPSLKKIQKLNISQTSVHGTSEINKFSDVPQTEVINLDDYSGSNACLNSRINETDRAQALGKTLINRRCPTRISNEIKENNCGAESCDVEQNIVNTYTQEGMEDKTEKLQNNLHDSEKKDLNALIDNQVQCINLHCQSGVDLAEAPVFALTYFGVARRKNVYQKVCQQCFQIALRHQEKMCNLLKIQMPVMAIDFPRQKDDVVVMDSVEEIYEEEILPQSIISMVEEQLVELVEEAVNKYNVDYQLEVAQNMLTKKLDDLEKTKGDIESEINAIDDRLKKARTLIYKAFTPRIKSIQALSISDRTDKNIEELSRKHGTKTVEEVIKECTTPATKNPVEVDNSNVEMHDVVALKEVELPKVNLPPLGKLSYPSLCLGSQVYTIKASVFGIWVMGKIVEIVSKIDDGTTSYRVRLDSAQRGANTKVVTGKQLAYRTPSRVMYPVGTRVIALFKNAEALGKSAYYAGVIAEPPKILNAYRYLVFFDDGYAQYVYHNKILLVCDCSRHVYEDVHSDSRDFIKSYLDQYPERPMVKLQQGQVVKTEWNGKWWTARVIKVDGSLAKMHFDADNRTEWIYRGSTRLGPLYSELVAAAARKEQGALSRHRSLGIASLKKRNMPYVEYSFDQDDTKSNLPVVSKNVAKKSTTSRINIQSELERQLSHARSNEKTEYTSKGYIRKMDLTGRIQGRSFIPHQCGPSCVSWTKYSRPSCRPINLLAIPIFYGFERQIAWSKTKKTVLYRAPCGRRLRNLVEMHRYLRITKCEMGLDHFDFDNWVCVLDEFHLEPNMYWTHVKDISYGYENIPVSCVNEINHSWPSFMDYSTSRIPQEGVNICFDEEFLVCCTCTDDCQDKEKCECWQLTIEGTKLGPGGQADPTVGYCNKRLLEPVTTGIYECNQRCKCGPTCLNRVAQHPLQLNLQVFRTLRKGWGLRTLNDIPQGGFICIYAGRLHTEQSANDDGRMYGDEYLAELDYIEVVERFKEGYESEVVEPEGDKESWNNHNEEDSDDCQDEQDELDESQMSNDDTDYVPQGLTKLPKTSNVVNTRGRNKKIEEKSESEGEKDKDDEVEGDKETLNGDDDDEEMNKKPSKFTADVPVEQQKEPRYKSVREMFGDGADDCYIMDAKSSGNIGRYLNHSCQPNVFVQNVFVDTHDVRFPWVAFFALTFIKAGTELTWDYNYDVGSVPDKNFIESNGPFVGIPFEYKIEDEKFIEEASKFTDLMRTSNLDICQHKVILQIKTSCFSMTEEELAKMSVNLLNCQSQVDERKLFPCTNSMTLRDCTKDMDANMWNAYHLMNNRARAVCLVARRSQFQALSEMTVNKLMATAHDQIKKMTGLLEGQEKLEELTQGTLQSVEKGHATLIEQQNTLKDSQNKIQDFIKFNLEQLTSEKALIAAGNKELIKMTQVIKEKLDEATVQLDSQTQTATQNHKDLLRDIEALQLQARDIFKRIDLSMEKLLAQQELASQGYISAVENLLKINETIHYVKLVITTIRSEIDEKFFWIKNFLSGTGNHLEKLISVTIHIIYLLIAMLFASFLNFSVMSRILLAIVVPLNSLVMYNHGPEVAMDFSQITLLLTTAVVWLNQLLRFVFGWIGSSSTSSSPSRERDGDFIGSSLKHVGNENLDDWNGSSSLQDRSLQSVDSRVNDWLQLKVSYSRKGSPSSSSSTKFYCSAVCRSGRRCRNSTYSGADVCYRHLSGYPIES</sequence>
<dbReference type="InterPro" id="IPR001214">
    <property type="entry name" value="SET_dom"/>
</dbReference>
<keyword evidence="10" id="KW-0862">Zinc</keyword>
<feature type="coiled-coil region" evidence="15">
    <location>
        <begin position="269"/>
        <end position="296"/>
    </location>
</feature>
<evidence type="ECO:0000256" key="4">
    <source>
        <dbReference type="ARBA" id="ARBA00022491"/>
    </source>
</evidence>
<feature type="domain" description="SET" evidence="18">
    <location>
        <begin position="931"/>
        <end position="1192"/>
    </location>
</feature>
<feature type="region of interest" description="Disordered" evidence="16">
    <location>
        <begin position="998"/>
        <end position="1113"/>
    </location>
</feature>
<dbReference type="Proteomes" id="UP001359485">
    <property type="component" value="Unassembled WGS sequence"/>
</dbReference>
<evidence type="ECO:0000259" key="18">
    <source>
        <dbReference type="PROSITE" id="PS50280"/>
    </source>
</evidence>
<dbReference type="PANTHER" id="PTHR46024:SF1">
    <property type="entry name" value="HISTONE-LYSINE N-METHYLTRANSFERASE EGGLESS"/>
    <property type="match status" value="1"/>
</dbReference>
<comment type="subcellular location">
    <subcellularLocation>
        <location evidence="2">Chromosome</location>
    </subcellularLocation>
    <subcellularLocation>
        <location evidence="1">Nucleus</location>
    </subcellularLocation>
</comment>
<dbReference type="PROSITE" id="PS50280">
    <property type="entry name" value="SET"/>
    <property type="match status" value="1"/>
</dbReference>
<evidence type="ECO:0000313" key="21">
    <source>
        <dbReference type="Proteomes" id="UP001359485"/>
    </source>
</evidence>
<dbReference type="InterPro" id="IPR002999">
    <property type="entry name" value="Tudor"/>
</dbReference>
<evidence type="ECO:0000256" key="5">
    <source>
        <dbReference type="ARBA" id="ARBA00022603"/>
    </source>
</evidence>
<dbReference type="InterPro" id="IPR041291">
    <property type="entry name" value="TUDOR_5"/>
</dbReference>
<comment type="caution">
    <text evidence="20">The sequence shown here is derived from an EMBL/GenBank/DDBJ whole genome shotgun (WGS) entry which is preliminary data.</text>
</comment>
<keyword evidence="5" id="KW-0489">Methyltransferase</keyword>